<feature type="transmembrane region" description="Helical" evidence="8">
    <location>
        <begin position="367"/>
        <end position="389"/>
    </location>
</feature>
<reference evidence="10" key="1">
    <citation type="journal article" date="2021" name="PeerJ">
        <title>Extensive microbial diversity within the chicken gut microbiome revealed by metagenomics and culture.</title>
        <authorList>
            <person name="Gilroy R."/>
            <person name="Ravi A."/>
            <person name="Getino M."/>
            <person name="Pursley I."/>
            <person name="Horton D.L."/>
            <person name="Alikhan N.F."/>
            <person name="Baker D."/>
            <person name="Gharbi K."/>
            <person name="Hall N."/>
            <person name="Watson M."/>
            <person name="Adriaenssens E.M."/>
            <person name="Foster-Nyarko E."/>
            <person name="Jarju S."/>
            <person name="Secka A."/>
            <person name="Antonio M."/>
            <person name="Oren A."/>
            <person name="Chaudhuri R.R."/>
            <person name="La Ragione R."/>
            <person name="Hildebrand F."/>
            <person name="Pallen M.J."/>
        </authorList>
    </citation>
    <scope>NUCLEOTIDE SEQUENCE</scope>
    <source>
        <strain evidence="10">USAMLcec4-12693</strain>
    </source>
</reference>
<evidence type="ECO:0000256" key="2">
    <source>
        <dbReference type="ARBA" id="ARBA00022448"/>
    </source>
</evidence>
<keyword evidence="4 8" id="KW-1133">Transmembrane helix</keyword>
<reference evidence="10" key="2">
    <citation type="submission" date="2021-09" db="EMBL/GenBank/DDBJ databases">
        <authorList>
            <person name="Gilroy R."/>
        </authorList>
    </citation>
    <scope>NUCLEOTIDE SEQUENCE</scope>
    <source>
        <strain evidence="10">USAMLcec4-12693</strain>
    </source>
</reference>
<keyword evidence="3 8" id="KW-0812">Transmembrane</keyword>
<dbReference type="PRINTS" id="PR00762">
    <property type="entry name" value="CLCHANNEL"/>
</dbReference>
<dbReference type="InterPro" id="IPR001807">
    <property type="entry name" value="ClC"/>
</dbReference>
<comment type="caution">
    <text evidence="10">The sequence shown here is derived from an EMBL/GenBank/DDBJ whole genome shotgun (WGS) entry which is preliminary data.</text>
</comment>
<evidence type="ECO:0000256" key="8">
    <source>
        <dbReference type="SAM" id="Phobius"/>
    </source>
</evidence>
<evidence type="ECO:0000259" key="9">
    <source>
        <dbReference type="PROSITE" id="PS51202"/>
    </source>
</evidence>
<dbReference type="InterPro" id="IPR006037">
    <property type="entry name" value="RCK_C"/>
</dbReference>
<feature type="transmembrane region" description="Helical" evidence="8">
    <location>
        <begin position="106"/>
        <end position="127"/>
    </location>
</feature>
<dbReference type="RefSeq" id="WP_277272514.1">
    <property type="nucleotide sequence ID" value="NZ_DYXE01000089.1"/>
</dbReference>
<dbReference type="GO" id="GO:0006813">
    <property type="term" value="P:potassium ion transport"/>
    <property type="evidence" value="ECO:0007669"/>
    <property type="project" value="InterPro"/>
</dbReference>
<dbReference type="Gene3D" id="3.30.70.1450">
    <property type="entry name" value="Regulator of K+ conductance, C-terminal domain"/>
    <property type="match status" value="1"/>
</dbReference>
<feature type="transmembrane region" description="Helical" evidence="8">
    <location>
        <begin position="62"/>
        <end position="86"/>
    </location>
</feature>
<dbReference type="PANTHER" id="PTHR45711">
    <property type="entry name" value="CHLORIDE CHANNEL PROTEIN"/>
    <property type="match status" value="1"/>
</dbReference>
<evidence type="ECO:0000256" key="3">
    <source>
        <dbReference type="ARBA" id="ARBA00022692"/>
    </source>
</evidence>
<feature type="transmembrane region" description="Helical" evidence="8">
    <location>
        <begin position="304"/>
        <end position="326"/>
    </location>
</feature>
<dbReference type="EMBL" id="DYXE01000089">
    <property type="protein sequence ID" value="HJH50858.1"/>
    <property type="molecule type" value="Genomic_DNA"/>
</dbReference>
<proteinExistence type="predicted"/>
<sequence length="522" mass="56198">METDTSRLLRRADRFQVVLIGEGLLIGGIAGFVVLLYRMALEYAGSGLTYILDFAKGHPARMAGWFAVLVILSRVVGKLVTFEPMISGSGIPQLEGEMVGKLTEKWWRVLPAKFLGGFLCIFGGLALGREGPSIQLGAMVGQAVSRGLFRGRTEEKYLLTCGASAGLAAAFHAPLAGVMFSLEEVHKSFSASVLVSAMTSALTADFLCSVVTGRETVFQFDILHVLPPEHYGLILGLGVILGVFGAFYNWFTLKAQELFQKASGLSQWQKLLIPFLLAGILGFTAPELLGTGHGLIEELTHGQMALGTVLFLLVGRFLFSAVSFGSGAPGGIFFPLLVIGGLTGGAYAGAAVQFLGMDPVYINNFVLLAMAGYFAAIVRAPLTGIILIFEMTGSLSQMLSLSIVSVTAYVAATFLRSKPIYESLLDRLLKRQGQKGDSVCGRKILTEFVVEKASLLDGIEIKEADWPENCLLVTVKRGAEEIIPRGKTRLQVGDVVVSMISEADQPRIHDYMEKLCRERPAG</sequence>
<dbReference type="PANTHER" id="PTHR45711:SF6">
    <property type="entry name" value="CHLORIDE CHANNEL PROTEIN"/>
    <property type="match status" value="1"/>
</dbReference>
<name>A0A9D2W006_9FIRM</name>
<dbReference type="AlphaFoldDB" id="A0A9D2W006"/>
<evidence type="ECO:0000256" key="1">
    <source>
        <dbReference type="ARBA" id="ARBA00004141"/>
    </source>
</evidence>
<keyword evidence="6 8" id="KW-0472">Membrane</keyword>
<dbReference type="GO" id="GO:0005886">
    <property type="term" value="C:plasma membrane"/>
    <property type="evidence" value="ECO:0007669"/>
    <property type="project" value="TreeGrafter"/>
</dbReference>
<feature type="transmembrane region" description="Helical" evidence="8">
    <location>
        <begin position="395"/>
        <end position="415"/>
    </location>
</feature>
<gene>
    <name evidence="10" type="ORF">K8V39_11445</name>
</gene>
<evidence type="ECO:0000313" key="11">
    <source>
        <dbReference type="Proteomes" id="UP000813420"/>
    </source>
</evidence>
<dbReference type="SUPFAM" id="SSF81340">
    <property type="entry name" value="Clc chloride channel"/>
    <property type="match status" value="1"/>
</dbReference>
<dbReference type="Pfam" id="PF00654">
    <property type="entry name" value="Voltage_CLC"/>
    <property type="match status" value="1"/>
</dbReference>
<dbReference type="Proteomes" id="UP000813420">
    <property type="component" value="Unassembled WGS sequence"/>
</dbReference>
<feature type="transmembrane region" description="Helical" evidence="8">
    <location>
        <begin position="332"/>
        <end position="355"/>
    </location>
</feature>
<keyword evidence="2" id="KW-0813">Transport</keyword>
<dbReference type="GO" id="GO:0005247">
    <property type="term" value="F:voltage-gated chloride channel activity"/>
    <property type="evidence" value="ECO:0007669"/>
    <property type="project" value="TreeGrafter"/>
</dbReference>
<organism evidence="10 11">
    <name type="scientific">Merdimonas faecis</name>
    <dbReference type="NCBI Taxonomy" id="1653435"/>
    <lineage>
        <taxon>Bacteria</taxon>
        <taxon>Bacillati</taxon>
        <taxon>Bacillota</taxon>
        <taxon>Clostridia</taxon>
        <taxon>Lachnospirales</taxon>
        <taxon>Lachnospiraceae</taxon>
        <taxon>Merdimonas</taxon>
    </lineage>
</organism>
<comment type="subcellular location">
    <subcellularLocation>
        <location evidence="1">Membrane</location>
        <topology evidence="1">Multi-pass membrane protein</topology>
    </subcellularLocation>
</comment>
<evidence type="ECO:0000256" key="5">
    <source>
        <dbReference type="ARBA" id="ARBA00023065"/>
    </source>
</evidence>
<evidence type="ECO:0000256" key="7">
    <source>
        <dbReference type="ARBA" id="ARBA00023214"/>
    </source>
</evidence>
<feature type="transmembrane region" description="Helical" evidence="8">
    <location>
        <begin position="231"/>
        <end position="251"/>
    </location>
</feature>
<dbReference type="Pfam" id="PF02080">
    <property type="entry name" value="TrkA_C"/>
    <property type="match status" value="1"/>
</dbReference>
<dbReference type="GO" id="GO:0008324">
    <property type="term" value="F:monoatomic cation transmembrane transporter activity"/>
    <property type="evidence" value="ECO:0007669"/>
    <property type="project" value="InterPro"/>
</dbReference>
<dbReference type="PROSITE" id="PS51202">
    <property type="entry name" value="RCK_C"/>
    <property type="match status" value="1"/>
</dbReference>
<keyword evidence="5" id="KW-0406">Ion transport</keyword>
<protein>
    <submittedName>
        <fullName evidence="10">ClC family H(+)/Cl(-) exchange transporter</fullName>
    </submittedName>
</protein>
<evidence type="ECO:0000256" key="6">
    <source>
        <dbReference type="ARBA" id="ARBA00023136"/>
    </source>
</evidence>
<feature type="transmembrane region" description="Helical" evidence="8">
    <location>
        <begin position="271"/>
        <end position="292"/>
    </location>
</feature>
<evidence type="ECO:0000313" key="10">
    <source>
        <dbReference type="EMBL" id="HJH50858.1"/>
    </source>
</evidence>
<keyword evidence="7" id="KW-0868">Chloride</keyword>
<dbReference type="InterPro" id="IPR014743">
    <property type="entry name" value="Cl-channel_core"/>
</dbReference>
<dbReference type="Gene3D" id="1.10.3080.10">
    <property type="entry name" value="Clc chloride channel"/>
    <property type="match status" value="1"/>
</dbReference>
<accession>A0A9D2W006</accession>
<dbReference type="SUPFAM" id="SSF116726">
    <property type="entry name" value="TrkA C-terminal domain-like"/>
    <property type="match status" value="1"/>
</dbReference>
<evidence type="ECO:0000256" key="4">
    <source>
        <dbReference type="ARBA" id="ARBA00022989"/>
    </source>
</evidence>
<feature type="domain" description="RCK C-terminal" evidence="9">
    <location>
        <begin position="433"/>
        <end position="514"/>
    </location>
</feature>
<dbReference type="InterPro" id="IPR036721">
    <property type="entry name" value="RCK_C_sf"/>
</dbReference>
<dbReference type="CDD" id="cd01031">
    <property type="entry name" value="EriC"/>
    <property type="match status" value="1"/>
</dbReference>
<feature type="transmembrane region" description="Helical" evidence="8">
    <location>
        <begin position="157"/>
        <end position="182"/>
    </location>
</feature>
<feature type="transmembrane region" description="Helical" evidence="8">
    <location>
        <begin position="15"/>
        <end position="41"/>
    </location>
</feature>